<reference evidence="4" key="1">
    <citation type="journal article" date="2008" name="Nature">
        <title>The amphioxus genome and the evolution of the chordate karyotype.</title>
        <authorList>
            <consortium name="US DOE Joint Genome Institute (JGI-PGF)"/>
            <person name="Putnam N.H."/>
            <person name="Butts T."/>
            <person name="Ferrier D.E.K."/>
            <person name="Furlong R.F."/>
            <person name="Hellsten U."/>
            <person name="Kawashima T."/>
            <person name="Robinson-Rechavi M."/>
            <person name="Shoguchi E."/>
            <person name="Terry A."/>
            <person name="Yu J.-K."/>
            <person name="Benito-Gutierrez E.L."/>
            <person name="Dubchak I."/>
            <person name="Garcia-Fernandez J."/>
            <person name="Gibson-Brown J.J."/>
            <person name="Grigoriev I.V."/>
            <person name="Horton A.C."/>
            <person name="de Jong P.J."/>
            <person name="Jurka J."/>
            <person name="Kapitonov V.V."/>
            <person name="Kohara Y."/>
            <person name="Kuroki Y."/>
            <person name="Lindquist E."/>
            <person name="Lucas S."/>
            <person name="Osoegawa K."/>
            <person name="Pennacchio L.A."/>
            <person name="Salamov A.A."/>
            <person name="Satou Y."/>
            <person name="Sauka-Spengler T."/>
            <person name="Schmutz J."/>
            <person name="Shin-I T."/>
            <person name="Toyoda A."/>
            <person name="Bronner-Fraser M."/>
            <person name="Fujiyama A."/>
            <person name="Holland L.Z."/>
            <person name="Holland P.W.H."/>
            <person name="Satoh N."/>
            <person name="Rokhsar D.S."/>
        </authorList>
    </citation>
    <scope>NUCLEOTIDE SEQUENCE [LARGE SCALE GENOMIC DNA]</scope>
    <source>
        <strain evidence="4">S238N-H82</strain>
        <tissue evidence="4">Testes</tissue>
    </source>
</reference>
<dbReference type="AlphaFoldDB" id="C3XYV1"/>
<feature type="region of interest" description="Disordered" evidence="2">
    <location>
        <begin position="1"/>
        <end position="24"/>
    </location>
</feature>
<evidence type="ECO:0000259" key="3">
    <source>
        <dbReference type="PROSITE" id="PS50892"/>
    </source>
</evidence>
<protein>
    <recommendedName>
        <fullName evidence="3">V-SNARE coiled-coil homology domain-containing protein</fullName>
    </recommendedName>
</protein>
<dbReference type="SUPFAM" id="SSF58038">
    <property type="entry name" value="SNARE fusion complex"/>
    <property type="match status" value="1"/>
</dbReference>
<evidence type="ECO:0000256" key="1">
    <source>
        <dbReference type="PROSITE-ProRule" id="PRU00290"/>
    </source>
</evidence>
<dbReference type="EMBL" id="GG666473">
    <property type="protein sequence ID" value="EEN66986.1"/>
    <property type="molecule type" value="Genomic_DNA"/>
</dbReference>
<feature type="compositionally biased region" description="Basic and acidic residues" evidence="2">
    <location>
        <begin position="125"/>
        <end position="154"/>
    </location>
</feature>
<organism>
    <name type="scientific">Branchiostoma floridae</name>
    <name type="common">Florida lancelet</name>
    <name type="synonym">Amphioxus</name>
    <dbReference type="NCBI Taxonomy" id="7739"/>
    <lineage>
        <taxon>Eukaryota</taxon>
        <taxon>Metazoa</taxon>
        <taxon>Chordata</taxon>
        <taxon>Cephalochordata</taxon>
        <taxon>Leptocardii</taxon>
        <taxon>Amphioxiformes</taxon>
        <taxon>Branchiostomatidae</taxon>
        <taxon>Branchiostoma</taxon>
    </lineage>
</organism>
<feature type="compositionally biased region" description="Polar residues" evidence="2">
    <location>
        <begin position="94"/>
        <end position="119"/>
    </location>
</feature>
<feature type="domain" description="V-SNARE coiled-coil homology" evidence="3">
    <location>
        <begin position="109"/>
        <end position="167"/>
    </location>
</feature>
<evidence type="ECO:0000256" key="2">
    <source>
        <dbReference type="SAM" id="MobiDB-lite"/>
    </source>
</evidence>
<gene>
    <name evidence="4" type="ORF">BRAFLDRAFT_127905</name>
</gene>
<proteinExistence type="predicted"/>
<evidence type="ECO:0000313" key="4">
    <source>
        <dbReference type="EMBL" id="EEN66986.1"/>
    </source>
</evidence>
<dbReference type="CDD" id="cd15873">
    <property type="entry name" value="R-SNARE_STXBP5_6"/>
    <property type="match status" value="1"/>
</dbReference>
<name>C3XYV1_BRAFL</name>
<feature type="region of interest" description="Disordered" evidence="2">
    <location>
        <begin position="41"/>
        <end position="167"/>
    </location>
</feature>
<keyword evidence="1" id="KW-0175">Coiled coil</keyword>
<feature type="compositionally biased region" description="Basic and acidic residues" evidence="2">
    <location>
        <begin position="69"/>
        <end position="82"/>
    </location>
</feature>
<accession>C3XYV1</accession>
<sequence>MGMCLSGDNNSEPPPPEEDTGFKSSYVKGTYLSLKSCGTMGMCLSGDNNSEPPPPEEDTGFKSSYVKARVKERSEAREREVLLRQQQQQQQQQMHGQTSNQGSYQSGGSITRLQAQTGGLASDMARAREGLDERGQRLRQVEDVTVRMGEESRNLGKTTSKLKSKYN</sequence>
<dbReference type="Gene3D" id="1.20.5.110">
    <property type="match status" value="1"/>
</dbReference>
<dbReference type="InParanoid" id="C3XYV1"/>
<dbReference type="InterPro" id="IPR042855">
    <property type="entry name" value="V_SNARE_CC"/>
</dbReference>
<dbReference type="PROSITE" id="PS50892">
    <property type="entry name" value="V_SNARE"/>
    <property type="match status" value="1"/>
</dbReference>